<dbReference type="PANTHER" id="PTHR24170:SF2">
    <property type="entry name" value="ANKYRIN REPEAT DOMAIN-CONTAINING PROTEIN 27"/>
    <property type="match status" value="1"/>
</dbReference>
<dbReference type="PROSITE" id="PS50297">
    <property type="entry name" value="ANK_REP_REGION"/>
    <property type="match status" value="8"/>
</dbReference>
<dbReference type="GO" id="GO:0030133">
    <property type="term" value="C:transport vesicle"/>
    <property type="evidence" value="ECO:0007669"/>
    <property type="project" value="TreeGrafter"/>
</dbReference>
<sequence>MEKYDEDVYENPFFTALQNDYSQLYDEATSLRCTLCIPQYSVAEKNRITEDDLKDHILTCEGDGSGLKTWSGKAVKIEDNCVVVVLDKKETKVRILFEEAFYNNNDESYQVFCIEYFLNKPAPESHKKEEVTQETIPRSFEEWKALLFNHHGGKRLQETLDKQLEPFSKQYKNLATEKFIVIVEVASTQFTKAMQSVLKDSSVRRRVHESKKEMDILKSAVEMYMMVSIHRGLFQAVQTNLAAEDAEVNKSMRTLSDIKLDELGIRQEFMYNIKQAKKELQTLNKYGSPLGRLLCLKRVVSHLSTPIKNTNKKDQSLMLTTDEFLPIMIYLIIKSEIPNWMANLRYMKEFHFSKAYNFDEFMFYLTTVEAAIEHIRSGSLQKEAIKSYSLKNKQASHQSSGATKSVDRFFSYVEGGDEAAVRLMLGKPNTPEESIILQMCHPLCSCSKCRTLLRQNPTEKTLVTAYTRDEHGYTALHIAALHGQAHLVDLLIQHGAVVNASDYLGYTPLHLACQKGYQNIVLLLIHFDADCTQPDSVGNTPLHMCVDSGHEDCVKALLFADKVRTCIDMNAQNNRGDTPLHLASKWGYESIIQTLLDNNARIDIKNRKKQTPCNVAQNAHIQKMFKQYDSMPLVMTGRQKSQSLKDYEVVSIPKPHKDSVEPVTASPSSPSKLFTPVVASLDQVRNHKITLLFKAIEQGDIPLVMFHMKWNNTGPESGPSSPEAVGDQELCHPLCQCPKCSSLQQGSVSSENSLNVNVADDKLFRPLHKACQAQNLDLVKLFINKGAEVNVHTKKGITPLHLAAINQNTMIVLHLLKHGAKVNVRDSYGDTPLHLSCYKGCKDSVDCLLMYQAKVNISNSIGNTPLHIAVKTSSEPVIVKLLAEGAYPLAKNKEGHTPFDYTKVPRIRDLLNTHITKKELSATSPNIEADKEIKASPTTPDSIRNIFASFEGRSRENLLTLTSSIKCVDRRESLKKTPEVNDRSNPDLRSIRHSLSIQNFDLSGLRHVELLDKSEPLYIYRLAMNMASDDSETTRAQAFAENSDAEDDVFEKTESIEKDTKNQDSELQDEHVSSKSPTIITDSKKPADSAVEENNESQSDNIITNQIVNNNGDINTNTE</sequence>
<dbReference type="SMART" id="SM00248">
    <property type="entry name" value="ANK"/>
    <property type="match status" value="8"/>
</dbReference>
<dbReference type="GO" id="GO:0000149">
    <property type="term" value="F:SNARE binding"/>
    <property type="evidence" value="ECO:0007669"/>
    <property type="project" value="TreeGrafter"/>
</dbReference>
<dbReference type="SMART" id="SM00167">
    <property type="entry name" value="VPS9"/>
    <property type="match status" value="1"/>
</dbReference>
<dbReference type="GO" id="GO:0005769">
    <property type="term" value="C:early endosome"/>
    <property type="evidence" value="ECO:0007669"/>
    <property type="project" value="TreeGrafter"/>
</dbReference>
<dbReference type="GO" id="GO:0048812">
    <property type="term" value="P:neuron projection morphogenesis"/>
    <property type="evidence" value="ECO:0007669"/>
    <property type="project" value="TreeGrafter"/>
</dbReference>
<evidence type="ECO:0000313" key="5">
    <source>
        <dbReference type="Proteomes" id="UP000005408"/>
    </source>
</evidence>
<dbReference type="Pfam" id="PF12796">
    <property type="entry name" value="Ank_2"/>
    <property type="match status" value="2"/>
</dbReference>
<dbReference type="GO" id="GO:0097422">
    <property type="term" value="C:tubular endosome"/>
    <property type="evidence" value="ECO:0007669"/>
    <property type="project" value="TreeGrafter"/>
</dbReference>
<dbReference type="GO" id="GO:0005085">
    <property type="term" value="F:guanyl-nucleotide exchange factor activity"/>
    <property type="evidence" value="ECO:0007669"/>
    <property type="project" value="TreeGrafter"/>
</dbReference>
<dbReference type="InterPro" id="IPR002110">
    <property type="entry name" value="Ankyrin_rpt"/>
</dbReference>
<dbReference type="GO" id="GO:0043005">
    <property type="term" value="C:neuron projection"/>
    <property type="evidence" value="ECO:0007669"/>
    <property type="project" value="TreeGrafter"/>
</dbReference>
<feature type="repeat" description="ANK" evidence="1">
    <location>
        <begin position="504"/>
        <end position="536"/>
    </location>
</feature>
<dbReference type="Gene3D" id="1.20.1050.80">
    <property type="entry name" value="VPS9 domain"/>
    <property type="match status" value="1"/>
</dbReference>
<feature type="repeat" description="ANK" evidence="1">
    <location>
        <begin position="575"/>
        <end position="607"/>
    </location>
</feature>
<dbReference type="InterPro" id="IPR037191">
    <property type="entry name" value="VPS9_dom_sf"/>
</dbReference>
<dbReference type="EnsemblMetazoa" id="G22008.4">
    <property type="protein sequence ID" value="G22008.4:cds"/>
    <property type="gene ID" value="G22008"/>
</dbReference>
<dbReference type="InterPro" id="IPR051248">
    <property type="entry name" value="UPF0507/Ank_repeat_27"/>
</dbReference>
<dbReference type="GO" id="GO:0005886">
    <property type="term" value="C:plasma membrane"/>
    <property type="evidence" value="ECO:0007669"/>
    <property type="project" value="TreeGrafter"/>
</dbReference>
<dbReference type="EnsemblMetazoa" id="G22008.8">
    <property type="protein sequence ID" value="G22008.8:cds"/>
    <property type="gene ID" value="G22008"/>
</dbReference>
<protein>
    <recommendedName>
        <fullName evidence="3">VPS9 domain-containing protein</fullName>
    </recommendedName>
</protein>
<dbReference type="InterPro" id="IPR036770">
    <property type="entry name" value="Ankyrin_rpt-contain_sf"/>
</dbReference>
<dbReference type="Pfam" id="PF00023">
    <property type="entry name" value="Ank"/>
    <property type="match status" value="3"/>
</dbReference>
<dbReference type="InterPro" id="IPR003123">
    <property type="entry name" value="VPS9"/>
</dbReference>
<feature type="domain" description="VPS9" evidence="3">
    <location>
        <begin position="242"/>
        <end position="384"/>
    </location>
</feature>
<dbReference type="AlphaFoldDB" id="A0A8W8K1E5"/>
<dbReference type="Gene3D" id="1.25.40.20">
    <property type="entry name" value="Ankyrin repeat-containing domain"/>
    <property type="match status" value="3"/>
</dbReference>
<keyword evidence="5" id="KW-1185">Reference proteome</keyword>
<dbReference type="PROSITE" id="PS50088">
    <property type="entry name" value="ANK_REPEAT"/>
    <property type="match status" value="8"/>
</dbReference>
<feature type="compositionally biased region" description="Polar residues" evidence="2">
    <location>
        <begin position="1096"/>
        <end position="1119"/>
    </location>
</feature>
<feature type="region of interest" description="Disordered" evidence="2">
    <location>
        <begin position="1033"/>
        <end position="1119"/>
    </location>
</feature>
<dbReference type="CDD" id="cd22886">
    <property type="entry name" value="ANKRD27_zf2"/>
    <property type="match status" value="1"/>
</dbReference>
<dbReference type="OMA" id="WIVCVPR"/>
<dbReference type="SUPFAM" id="SSF48403">
    <property type="entry name" value="Ankyrin repeat"/>
    <property type="match status" value="2"/>
</dbReference>
<dbReference type="PANTHER" id="PTHR24170">
    <property type="entry name" value="ANKYRIN REPEAT DOMAIN-CONTAINING PROTEIN 27"/>
    <property type="match status" value="1"/>
</dbReference>
<reference evidence="4" key="1">
    <citation type="submission" date="2022-08" db="UniProtKB">
        <authorList>
            <consortium name="EnsemblMetazoa"/>
        </authorList>
    </citation>
    <scope>IDENTIFICATION</scope>
    <source>
        <strain evidence="4">05x7-T-G4-1.051#20</strain>
    </source>
</reference>
<feature type="repeat" description="ANK" evidence="1">
    <location>
        <begin position="537"/>
        <end position="558"/>
    </location>
</feature>
<dbReference type="OrthoDB" id="411646at2759"/>
<proteinExistence type="predicted"/>
<organism evidence="4 5">
    <name type="scientific">Magallana gigas</name>
    <name type="common">Pacific oyster</name>
    <name type="synonym">Crassostrea gigas</name>
    <dbReference type="NCBI Taxonomy" id="29159"/>
    <lineage>
        <taxon>Eukaryota</taxon>
        <taxon>Metazoa</taxon>
        <taxon>Spiralia</taxon>
        <taxon>Lophotrochozoa</taxon>
        <taxon>Mollusca</taxon>
        <taxon>Bivalvia</taxon>
        <taxon>Autobranchia</taxon>
        <taxon>Pteriomorphia</taxon>
        <taxon>Ostreida</taxon>
        <taxon>Ostreoidea</taxon>
        <taxon>Ostreidae</taxon>
        <taxon>Magallana</taxon>
    </lineage>
</organism>
<dbReference type="GO" id="GO:0045022">
    <property type="term" value="P:early endosome to late endosome transport"/>
    <property type="evidence" value="ECO:0007669"/>
    <property type="project" value="TreeGrafter"/>
</dbReference>
<dbReference type="EnsemblMetazoa" id="G22008.5">
    <property type="protein sequence ID" value="G22008.5:cds"/>
    <property type="gene ID" value="G22008"/>
</dbReference>
<evidence type="ECO:0000259" key="3">
    <source>
        <dbReference type="PROSITE" id="PS51205"/>
    </source>
</evidence>
<dbReference type="Proteomes" id="UP000005408">
    <property type="component" value="Unassembled WGS sequence"/>
</dbReference>
<keyword evidence="1" id="KW-0040">ANK repeat</keyword>
<evidence type="ECO:0000256" key="1">
    <source>
        <dbReference type="PROSITE-ProRule" id="PRU00023"/>
    </source>
</evidence>
<feature type="repeat" description="ANK" evidence="1">
    <location>
        <begin position="828"/>
        <end position="860"/>
    </location>
</feature>
<dbReference type="CDD" id="cd22885">
    <property type="entry name" value="ANKRD27_zf1"/>
    <property type="match status" value="1"/>
</dbReference>
<dbReference type="Pfam" id="PF02204">
    <property type="entry name" value="VPS9"/>
    <property type="match status" value="1"/>
</dbReference>
<evidence type="ECO:0000256" key="2">
    <source>
        <dbReference type="SAM" id="MobiDB-lite"/>
    </source>
</evidence>
<feature type="compositionally biased region" description="Basic and acidic residues" evidence="2">
    <location>
        <begin position="1050"/>
        <end position="1073"/>
    </location>
</feature>
<feature type="repeat" description="ANK" evidence="1">
    <location>
        <begin position="471"/>
        <end position="503"/>
    </location>
</feature>
<feature type="repeat" description="ANK" evidence="1">
    <location>
        <begin position="861"/>
        <end position="893"/>
    </location>
</feature>
<dbReference type="EnsemblMetazoa" id="G22008.3">
    <property type="protein sequence ID" value="G22008.3:cds"/>
    <property type="gene ID" value="G22008"/>
</dbReference>
<dbReference type="PRINTS" id="PR01415">
    <property type="entry name" value="ANKYRIN"/>
</dbReference>
<dbReference type="GO" id="GO:0005770">
    <property type="term" value="C:late endosome"/>
    <property type="evidence" value="ECO:0007669"/>
    <property type="project" value="TreeGrafter"/>
</dbReference>
<feature type="repeat" description="ANK" evidence="1">
    <location>
        <begin position="762"/>
        <end position="794"/>
    </location>
</feature>
<evidence type="ECO:0000313" key="4">
    <source>
        <dbReference type="EnsemblMetazoa" id="G22008.4:cds"/>
    </source>
</evidence>
<feature type="repeat" description="ANK" evidence="1">
    <location>
        <begin position="795"/>
        <end position="827"/>
    </location>
</feature>
<accession>A0A8W8K1E5</accession>
<dbReference type="SUPFAM" id="SSF109993">
    <property type="entry name" value="VPS9 domain"/>
    <property type="match status" value="1"/>
</dbReference>
<name>A0A8W8K1E5_MAGGI</name>
<dbReference type="PROSITE" id="PS51205">
    <property type="entry name" value="VPS9"/>
    <property type="match status" value="1"/>
</dbReference>